<proteinExistence type="predicted"/>
<gene>
    <name evidence="1" type="ORF">PssvBMR1_gp01</name>
</gene>
<sequence length="65" mass="7504">MMIYRLWLSLVYESIDNHVLTVYQLSVEWSTSETQRPTGLADLPRGLVVTDQRSHGCQRSQGDEH</sequence>
<organism evidence="1 2">
    <name type="scientific">Pseudomonas phage MR1</name>
    <dbReference type="NCBI Taxonomy" id="2711169"/>
    <lineage>
        <taxon>Viruses</taxon>
        <taxon>Duplodnaviria</taxon>
        <taxon>Heunggongvirae</taxon>
        <taxon>Uroviricota</taxon>
        <taxon>Caudoviricetes</taxon>
        <taxon>Autographivirales</taxon>
        <taxon>Autotranscriptaviridae</taxon>
        <taxon>Studiervirinae</taxon>
        <taxon>Hennigervirus</taxon>
        <taxon>Hennigervirus MR1</taxon>
    </lineage>
</organism>
<keyword evidence="2" id="KW-1185">Reference proteome</keyword>
<evidence type="ECO:0000313" key="1">
    <source>
        <dbReference type="EMBL" id="QJD54594.1"/>
    </source>
</evidence>
<accession>A0A6M3T8N1</accession>
<dbReference type="EMBL" id="MT104465">
    <property type="protein sequence ID" value="QJD54594.1"/>
    <property type="molecule type" value="Genomic_DNA"/>
</dbReference>
<name>A0A6M3T8N1_9CAUD</name>
<reference evidence="1 2" key="1">
    <citation type="journal article" date="2020" name="Microb. Biotechnol.">
        <title>Phage biocontrol to combat Pseudomonas syringae pathogens causing disease in cherry.</title>
        <authorList>
            <person name="Rabiey M."/>
            <person name="Roy S.R."/>
            <person name="Holtappels D."/>
            <person name="Franceschetti L."/>
            <person name="Quilty B.J."/>
            <person name="Creeth R."/>
            <person name="Sundin G.W."/>
            <person name="Wagemans J."/>
            <person name="Lavigne R."/>
            <person name="Jackson R.W."/>
        </authorList>
    </citation>
    <scope>NUCLEOTIDE SEQUENCE [LARGE SCALE GENOMIC DNA]</scope>
</reference>
<dbReference type="Proteomes" id="UP000502407">
    <property type="component" value="Segment"/>
</dbReference>
<evidence type="ECO:0000313" key="2">
    <source>
        <dbReference type="Proteomes" id="UP000502407"/>
    </source>
</evidence>
<protein>
    <submittedName>
        <fullName evidence="1">Uncharacterized protein</fullName>
    </submittedName>
</protein>